<organism evidence="1 2">
    <name type="scientific">Rodentibacter pneumotropicus</name>
    <dbReference type="NCBI Taxonomy" id="758"/>
    <lineage>
        <taxon>Bacteria</taxon>
        <taxon>Pseudomonadati</taxon>
        <taxon>Pseudomonadota</taxon>
        <taxon>Gammaproteobacteria</taxon>
        <taxon>Pasteurellales</taxon>
        <taxon>Pasteurellaceae</taxon>
        <taxon>Rodentibacter</taxon>
    </lineage>
</organism>
<dbReference type="AlphaFoldDB" id="A0A4S2Q2F1"/>
<comment type="caution">
    <text evidence="1">The sequence shown here is derived from an EMBL/GenBank/DDBJ whole genome shotgun (WGS) entry which is preliminary data.</text>
</comment>
<name>A0A4S2Q2F1_9PAST</name>
<reference evidence="1 2" key="1">
    <citation type="journal article" date="2019" name="Vet. Microbiol.">
        <title>Development of multi locus sequence typing (MLST) of Rodentibacter pneumotropicus.</title>
        <authorList>
            <person name="Adhikary S."/>
            <person name="Bisgaard M."/>
            <person name="Boot R."/>
            <person name="Benga L."/>
            <person name="Nicklas W."/>
            <person name="Christensen H."/>
        </authorList>
    </citation>
    <scope>NUCLEOTIDE SEQUENCE [LARGE SCALE GENOMIC DNA]</scope>
    <source>
        <strain evidence="1 2">Ac84</strain>
    </source>
</reference>
<accession>A0A4S2Q2F1</accession>
<feature type="non-terminal residue" evidence="1">
    <location>
        <position position="1"/>
    </location>
</feature>
<dbReference type="EMBL" id="QXNI01000012">
    <property type="protein sequence ID" value="THA10693.1"/>
    <property type="molecule type" value="Genomic_DNA"/>
</dbReference>
<sequence length="63" mass="7241">DKYYIEKNVNGESLILDDGSIYKVYDDLISSLWNEFDEVIVTGDGNQIINLETRESVEVIQVE</sequence>
<proteinExistence type="predicted"/>
<evidence type="ECO:0000313" key="1">
    <source>
        <dbReference type="EMBL" id="THA10693.1"/>
    </source>
</evidence>
<protein>
    <submittedName>
        <fullName evidence="1">Uncharacterized protein</fullName>
    </submittedName>
</protein>
<gene>
    <name evidence="1" type="ORF">D3M78_02570</name>
</gene>
<dbReference type="Proteomes" id="UP000306758">
    <property type="component" value="Unassembled WGS sequence"/>
</dbReference>
<evidence type="ECO:0000313" key="2">
    <source>
        <dbReference type="Proteomes" id="UP000306758"/>
    </source>
</evidence>
<dbReference type="RefSeq" id="WP_192901519.1">
    <property type="nucleotide sequence ID" value="NZ_QXNI01000012.1"/>
</dbReference>